<evidence type="ECO:0000313" key="14">
    <source>
        <dbReference type="EMBL" id="KAG8230058.1"/>
    </source>
</evidence>
<evidence type="ECO:0000256" key="7">
    <source>
        <dbReference type="ARBA" id="ARBA00023136"/>
    </source>
</evidence>
<keyword evidence="10 12" id="KW-0449">Lipoprotein</keyword>
<evidence type="ECO:0000256" key="2">
    <source>
        <dbReference type="ARBA" id="ARBA00010260"/>
    </source>
</evidence>
<gene>
    <name evidence="14" type="ORF">J437_LFUL009642</name>
</gene>
<comment type="function">
    <text evidence="12">Cell surface proteoglycan.</text>
</comment>
<reference evidence="14" key="1">
    <citation type="submission" date="2013-04" db="EMBL/GenBank/DDBJ databases">
        <authorList>
            <person name="Qu J."/>
            <person name="Murali S.C."/>
            <person name="Bandaranaike D."/>
            <person name="Bellair M."/>
            <person name="Blankenburg K."/>
            <person name="Chao H."/>
            <person name="Dinh H."/>
            <person name="Doddapaneni H."/>
            <person name="Downs B."/>
            <person name="Dugan-Rocha S."/>
            <person name="Elkadiri S."/>
            <person name="Gnanaolivu R.D."/>
            <person name="Hernandez B."/>
            <person name="Javaid M."/>
            <person name="Jayaseelan J.C."/>
            <person name="Lee S."/>
            <person name="Li M."/>
            <person name="Ming W."/>
            <person name="Munidasa M."/>
            <person name="Muniz J."/>
            <person name="Nguyen L."/>
            <person name="Ongeri F."/>
            <person name="Osuji N."/>
            <person name="Pu L.-L."/>
            <person name="Puazo M."/>
            <person name="Qu C."/>
            <person name="Quiroz J."/>
            <person name="Raj R."/>
            <person name="Weissenberger G."/>
            <person name="Xin Y."/>
            <person name="Zou X."/>
            <person name="Han Y."/>
            <person name="Richards S."/>
            <person name="Worley K."/>
            <person name="Muzny D."/>
            <person name="Gibbs R."/>
        </authorList>
    </citation>
    <scope>NUCLEOTIDE SEQUENCE</scope>
    <source>
        <strain evidence="14">Sampled in the wild</strain>
    </source>
</reference>
<feature type="region of interest" description="Disordered" evidence="13">
    <location>
        <begin position="392"/>
        <end position="477"/>
    </location>
</feature>
<dbReference type="GO" id="GO:0098552">
    <property type="term" value="C:side of membrane"/>
    <property type="evidence" value="ECO:0007669"/>
    <property type="project" value="UniProtKB-KW"/>
</dbReference>
<evidence type="ECO:0000256" key="1">
    <source>
        <dbReference type="ARBA" id="ARBA00004609"/>
    </source>
</evidence>
<evidence type="ECO:0000256" key="4">
    <source>
        <dbReference type="ARBA" id="ARBA00022622"/>
    </source>
</evidence>
<evidence type="ECO:0000313" key="15">
    <source>
        <dbReference type="Proteomes" id="UP000792457"/>
    </source>
</evidence>
<dbReference type="PANTHER" id="PTHR10822:SF30">
    <property type="entry name" value="DALLY-LIKE, ISOFORM A"/>
    <property type="match status" value="1"/>
</dbReference>
<evidence type="ECO:0000256" key="8">
    <source>
        <dbReference type="ARBA" id="ARBA00023180"/>
    </source>
</evidence>
<evidence type="ECO:0000256" key="10">
    <source>
        <dbReference type="ARBA" id="ARBA00023288"/>
    </source>
</evidence>
<proteinExistence type="inferred from homology"/>
<feature type="region of interest" description="Disordered" evidence="13">
    <location>
        <begin position="260"/>
        <end position="284"/>
    </location>
</feature>
<feature type="compositionally biased region" description="Acidic residues" evidence="13">
    <location>
        <begin position="404"/>
        <end position="414"/>
    </location>
</feature>
<dbReference type="OrthoDB" id="10010764at2759"/>
<keyword evidence="4 12" id="KW-0336">GPI-anchor</keyword>
<dbReference type="Proteomes" id="UP000792457">
    <property type="component" value="Unassembled WGS sequence"/>
</dbReference>
<keyword evidence="3" id="KW-1003">Cell membrane</keyword>
<evidence type="ECO:0000256" key="9">
    <source>
        <dbReference type="ARBA" id="ARBA00023207"/>
    </source>
</evidence>
<comment type="similarity">
    <text evidence="2 11">Belongs to the glypican family.</text>
</comment>
<evidence type="ECO:0000256" key="13">
    <source>
        <dbReference type="SAM" id="MobiDB-lite"/>
    </source>
</evidence>
<dbReference type="GO" id="GO:0016477">
    <property type="term" value="P:cell migration"/>
    <property type="evidence" value="ECO:0007669"/>
    <property type="project" value="TreeGrafter"/>
</dbReference>
<protein>
    <recommendedName>
        <fullName evidence="16">Glypican-6</fullName>
    </recommendedName>
</protein>
<dbReference type="GO" id="GO:0005886">
    <property type="term" value="C:plasma membrane"/>
    <property type="evidence" value="ECO:0007669"/>
    <property type="project" value="UniProtKB-SubCell"/>
</dbReference>
<evidence type="ECO:0008006" key="16">
    <source>
        <dbReference type="Google" id="ProtNLM"/>
    </source>
</evidence>
<comment type="subcellular location">
    <subcellularLocation>
        <location evidence="1 12">Cell membrane</location>
        <topology evidence="1 12">Lipid-anchor</topology>
        <topology evidence="1 12">GPI-anchor</topology>
    </subcellularLocation>
</comment>
<comment type="caution">
    <text evidence="14">The sequence shown here is derived from an EMBL/GenBank/DDBJ whole genome shotgun (WGS) entry which is preliminary data.</text>
</comment>
<dbReference type="InterPro" id="IPR001863">
    <property type="entry name" value="Glypican"/>
</dbReference>
<dbReference type="PANTHER" id="PTHR10822">
    <property type="entry name" value="GLYPICAN"/>
    <property type="match status" value="1"/>
</dbReference>
<dbReference type="GO" id="GO:0005576">
    <property type="term" value="C:extracellular region"/>
    <property type="evidence" value="ECO:0007669"/>
    <property type="project" value="TreeGrafter"/>
</dbReference>
<dbReference type="EMBL" id="KZ308462">
    <property type="protein sequence ID" value="KAG8230058.1"/>
    <property type="molecule type" value="Genomic_DNA"/>
</dbReference>
<evidence type="ECO:0000256" key="3">
    <source>
        <dbReference type="ARBA" id="ARBA00022475"/>
    </source>
</evidence>
<dbReference type="GO" id="GO:0045202">
    <property type="term" value="C:synapse"/>
    <property type="evidence" value="ECO:0007669"/>
    <property type="project" value="TreeGrafter"/>
</dbReference>
<keyword evidence="8" id="KW-0325">Glycoprotein</keyword>
<dbReference type="GO" id="GO:1905475">
    <property type="term" value="P:regulation of protein localization to membrane"/>
    <property type="evidence" value="ECO:0007669"/>
    <property type="project" value="TreeGrafter"/>
</dbReference>
<keyword evidence="7 12" id="KW-0472">Membrane</keyword>
<dbReference type="AlphaFoldDB" id="A0A8K0P2H8"/>
<dbReference type="GO" id="GO:0009966">
    <property type="term" value="P:regulation of signal transduction"/>
    <property type="evidence" value="ECO:0007669"/>
    <property type="project" value="InterPro"/>
</dbReference>
<evidence type="ECO:0000256" key="11">
    <source>
        <dbReference type="RuleBase" id="RU003518"/>
    </source>
</evidence>
<sequence length="505" mass="56004">MVFDFFRDLLSTSKKDFDDMFKRTYGIIYEQNSYVFTDLFEQLERYYTRGRIELSDAMDNFFATLYQKMFTVLNQQYHFSAKYMECVGDHMKELRPFGDVPHKLSVQVKRAFVATRTFAQALSVAATVSSKLSGLTPGSACGVALMRMTHCPACRGLPSGLKACSNYCINVMKGCLAHHAEVDTDWNHFVDAVDKVTDRLVGPFNIQMVVEPINIKISEAIMNFQENGQDVTLKVFEGCGKPKLGRRDATELHFESYNFGRGRGRKGDRGGDRGGGSGGDPTLEKLAKDIRQKIKDTKSFWTNLPYQICNDESVAANPAQEETCWNGTSKARYEPDVTGHGISNQLNNPEVQVDIEKPSSLLNEQIFALRMITSKLKNAYNGLDVDWIDYEESSDSGSGSGSGDGEEDTDDEDGLVGSGEGIYPDFNLPRILHEPVPTGKPPPIVTDIAKGEDPIDVTPVPPTSGAGPRRPPFPTSSHPNVAGEVNAYLFPIVVMWFGSLFSDWI</sequence>
<dbReference type="Pfam" id="PF01153">
    <property type="entry name" value="Glypican"/>
    <property type="match status" value="1"/>
</dbReference>
<evidence type="ECO:0000256" key="12">
    <source>
        <dbReference type="RuleBase" id="RU003519"/>
    </source>
</evidence>
<keyword evidence="5" id="KW-0732">Signal</keyword>
<dbReference type="GO" id="GO:0009986">
    <property type="term" value="C:cell surface"/>
    <property type="evidence" value="ECO:0007669"/>
    <property type="project" value="TreeGrafter"/>
</dbReference>
<keyword evidence="6 12" id="KW-0654">Proteoglycan</keyword>
<name>A0A8K0P2H8_LADFU</name>
<evidence type="ECO:0000256" key="6">
    <source>
        <dbReference type="ARBA" id="ARBA00022974"/>
    </source>
</evidence>
<accession>A0A8K0P2H8</accession>
<reference evidence="14" key="2">
    <citation type="submission" date="2017-10" db="EMBL/GenBank/DDBJ databases">
        <title>Ladona fulva Genome sequencing and assembly.</title>
        <authorList>
            <person name="Murali S."/>
            <person name="Richards S."/>
            <person name="Bandaranaike D."/>
            <person name="Bellair M."/>
            <person name="Blankenburg K."/>
            <person name="Chao H."/>
            <person name="Dinh H."/>
            <person name="Doddapaneni H."/>
            <person name="Dugan-Rocha S."/>
            <person name="Elkadiri S."/>
            <person name="Gnanaolivu R."/>
            <person name="Hernandez B."/>
            <person name="Skinner E."/>
            <person name="Javaid M."/>
            <person name="Lee S."/>
            <person name="Li M."/>
            <person name="Ming W."/>
            <person name="Munidasa M."/>
            <person name="Muniz J."/>
            <person name="Nguyen L."/>
            <person name="Hughes D."/>
            <person name="Osuji N."/>
            <person name="Pu L.-L."/>
            <person name="Puazo M."/>
            <person name="Qu C."/>
            <person name="Quiroz J."/>
            <person name="Raj R."/>
            <person name="Weissenberger G."/>
            <person name="Xin Y."/>
            <person name="Zou X."/>
            <person name="Han Y."/>
            <person name="Worley K."/>
            <person name="Muzny D."/>
            <person name="Gibbs R."/>
        </authorList>
    </citation>
    <scope>NUCLEOTIDE SEQUENCE</scope>
    <source>
        <strain evidence="14">Sampled in the wild</strain>
    </source>
</reference>
<organism evidence="14 15">
    <name type="scientific">Ladona fulva</name>
    <name type="common">Scarce chaser dragonfly</name>
    <name type="synonym">Libellula fulva</name>
    <dbReference type="NCBI Taxonomy" id="123851"/>
    <lineage>
        <taxon>Eukaryota</taxon>
        <taxon>Metazoa</taxon>
        <taxon>Ecdysozoa</taxon>
        <taxon>Arthropoda</taxon>
        <taxon>Hexapoda</taxon>
        <taxon>Insecta</taxon>
        <taxon>Pterygota</taxon>
        <taxon>Palaeoptera</taxon>
        <taxon>Odonata</taxon>
        <taxon>Epiprocta</taxon>
        <taxon>Anisoptera</taxon>
        <taxon>Libelluloidea</taxon>
        <taxon>Libellulidae</taxon>
        <taxon>Ladona</taxon>
    </lineage>
</organism>
<evidence type="ECO:0000256" key="5">
    <source>
        <dbReference type="ARBA" id="ARBA00022729"/>
    </source>
</evidence>
<keyword evidence="9 12" id="KW-0357">Heparan sulfate</keyword>
<keyword evidence="15" id="KW-1185">Reference proteome</keyword>